<keyword evidence="3" id="KW-1185">Reference proteome</keyword>
<evidence type="ECO:0000313" key="3">
    <source>
        <dbReference type="Proteomes" id="UP000012073"/>
    </source>
</evidence>
<proteinExistence type="predicted"/>
<dbReference type="RefSeq" id="XP_005710403.1">
    <property type="nucleotide sequence ID" value="XM_005710346.1"/>
</dbReference>
<dbReference type="AlphaFoldDB" id="R7QPS5"/>
<dbReference type="EMBL" id="HG002126">
    <property type="protein sequence ID" value="CDF40109.1"/>
    <property type="molecule type" value="Genomic_DNA"/>
</dbReference>
<organism evidence="2 3">
    <name type="scientific">Chondrus crispus</name>
    <name type="common">Carrageen Irish moss</name>
    <name type="synonym">Polymorpha crispa</name>
    <dbReference type="NCBI Taxonomy" id="2769"/>
    <lineage>
        <taxon>Eukaryota</taxon>
        <taxon>Rhodophyta</taxon>
        <taxon>Florideophyceae</taxon>
        <taxon>Rhodymeniophycidae</taxon>
        <taxon>Gigartinales</taxon>
        <taxon>Gigartinaceae</taxon>
        <taxon>Chondrus</taxon>
    </lineage>
</organism>
<sequence length="58" mass="6721">MWERLTQSPNFTSEHMLPALSPPHQRLTTSKKRVNTYWQGAIVRLSKLHSAEQNRSSS</sequence>
<feature type="compositionally biased region" description="Polar residues" evidence="1">
    <location>
        <begin position="1"/>
        <end position="13"/>
    </location>
</feature>
<dbReference type="Gramene" id="CDF40109">
    <property type="protein sequence ID" value="CDF40109"/>
    <property type="gene ID" value="CHC_T00006982001"/>
</dbReference>
<name>R7QPS5_CHOCR</name>
<feature type="region of interest" description="Disordered" evidence="1">
    <location>
        <begin position="1"/>
        <end position="31"/>
    </location>
</feature>
<evidence type="ECO:0000313" key="2">
    <source>
        <dbReference type="EMBL" id="CDF40109.1"/>
    </source>
</evidence>
<dbReference type="Proteomes" id="UP000012073">
    <property type="component" value="Unassembled WGS sequence"/>
</dbReference>
<protein>
    <submittedName>
        <fullName evidence="2">Uncharacterized protein</fullName>
    </submittedName>
</protein>
<gene>
    <name evidence="2" type="ORF">CHC_T00006982001</name>
</gene>
<accession>R7QPS5</accession>
<evidence type="ECO:0000256" key="1">
    <source>
        <dbReference type="SAM" id="MobiDB-lite"/>
    </source>
</evidence>
<reference evidence="3" key="1">
    <citation type="journal article" date="2013" name="Proc. Natl. Acad. Sci. U.S.A.">
        <title>Genome structure and metabolic features in the red seaweed Chondrus crispus shed light on evolution of the Archaeplastida.</title>
        <authorList>
            <person name="Collen J."/>
            <person name="Porcel B."/>
            <person name="Carre W."/>
            <person name="Ball S.G."/>
            <person name="Chaparro C."/>
            <person name="Tonon T."/>
            <person name="Barbeyron T."/>
            <person name="Michel G."/>
            <person name="Noel B."/>
            <person name="Valentin K."/>
            <person name="Elias M."/>
            <person name="Artiguenave F."/>
            <person name="Arun A."/>
            <person name="Aury J.M."/>
            <person name="Barbosa-Neto J.F."/>
            <person name="Bothwell J.H."/>
            <person name="Bouget F.Y."/>
            <person name="Brillet L."/>
            <person name="Cabello-Hurtado F."/>
            <person name="Capella-Gutierrez S."/>
            <person name="Charrier B."/>
            <person name="Cladiere L."/>
            <person name="Cock J.M."/>
            <person name="Coelho S.M."/>
            <person name="Colleoni C."/>
            <person name="Czjzek M."/>
            <person name="Da Silva C."/>
            <person name="Delage L."/>
            <person name="Denoeud F."/>
            <person name="Deschamps P."/>
            <person name="Dittami S.M."/>
            <person name="Gabaldon T."/>
            <person name="Gachon C.M."/>
            <person name="Groisillier A."/>
            <person name="Herve C."/>
            <person name="Jabbari K."/>
            <person name="Katinka M."/>
            <person name="Kloareg B."/>
            <person name="Kowalczyk N."/>
            <person name="Labadie K."/>
            <person name="Leblanc C."/>
            <person name="Lopez P.J."/>
            <person name="McLachlan D.H."/>
            <person name="Meslet-Cladiere L."/>
            <person name="Moustafa A."/>
            <person name="Nehr Z."/>
            <person name="Nyvall Collen P."/>
            <person name="Panaud O."/>
            <person name="Partensky F."/>
            <person name="Poulain J."/>
            <person name="Rensing S.A."/>
            <person name="Rousvoal S."/>
            <person name="Samson G."/>
            <person name="Symeonidi A."/>
            <person name="Weissenbach J."/>
            <person name="Zambounis A."/>
            <person name="Wincker P."/>
            <person name="Boyen C."/>
        </authorList>
    </citation>
    <scope>NUCLEOTIDE SEQUENCE [LARGE SCALE GENOMIC DNA]</scope>
    <source>
        <strain evidence="3">cv. Stackhouse</strain>
    </source>
</reference>
<dbReference type="GeneID" id="17318118"/>
<dbReference type="KEGG" id="ccp:CHC_T00006982001"/>